<protein>
    <submittedName>
        <fullName evidence="1">Uncharacterized protein</fullName>
    </submittedName>
</protein>
<proteinExistence type="predicted"/>
<gene>
    <name evidence="1" type="ORF">Hokovirus_1_221</name>
</gene>
<organism evidence="1">
    <name type="scientific">Hokovirus HKV1</name>
    <dbReference type="NCBI Taxonomy" id="1977638"/>
    <lineage>
        <taxon>Viruses</taxon>
        <taxon>Varidnaviria</taxon>
        <taxon>Bamfordvirae</taxon>
        <taxon>Nucleocytoviricota</taxon>
        <taxon>Megaviricetes</taxon>
        <taxon>Imitervirales</taxon>
        <taxon>Mimiviridae</taxon>
        <taxon>Klosneuvirinae</taxon>
        <taxon>Hokovirus</taxon>
    </lineage>
</organism>
<evidence type="ECO:0000313" key="1">
    <source>
        <dbReference type="EMBL" id="ARF10342.1"/>
    </source>
</evidence>
<sequence>MYKLHVPLSQMCYIVPMVNKLRLYLEIEYYYIIGKSTSMCNVNLLELNRLNLINNNLHIMTQKEFNNFVDNTNDLFLLTSYSTVFNGTYSKLQEIEKKKFAFGHGVDEEVNILNKHHINAKVELFINANLHDKIYTNYIKQIYNIQPNKKTIVFFETTSLWIFKNFGNNEYLLSNIQTSIINTLIKLKEKYNIILRSHPQDYIGYLNSGQISMPNIITENFKIEFMPIPVFNFYEVADIIITSRFTGSGYQSLFVKDKQVIILESDFNIRKTLTRDQFIHSHTNENIEDLKKNNKIINDSSTYILYETEFDKIYDIINNIENNTNNHELNKDIMIKNIFGIERLNFDTLINTNEIEQYVNDKYKNYVTRNIKTK</sequence>
<accession>A0A1V0SF48</accession>
<reference evidence="1" key="1">
    <citation type="journal article" date="2017" name="Science">
        <title>Giant viruses with an expanded complement of translation system components.</title>
        <authorList>
            <person name="Schulz F."/>
            <person name="Yutin N."/>
            <person name="Ivanova N.N."/>
            <person name="Ortega D.R."/>
            <person name="Lee T.K."/>
            <person name="Vierheilig J."/>
            <person name="Daims H."/>
            <person name="Horn M."/>
            <person name="Wagner M."/>
            <person name="Jensen G.J."/>
            <person name="Kyrpides N.C."/>
            <person name="Koonin E.V."/>
            <person name="Woyke T."/>
        </authorList>
    </citation>
    <scope>NUCLEOTIDE SEQUENCE</scope>
    <source>
        <strain evidence="1">HKV1</strain>
    </source>
</reference>
<dbReference type="EMBL" id="KY684103">
    <property type="protein sequence ID" value="ARF10342.1"/>
    <property type="molecule type" value="Genomic_DNA"/>
</dbReference>
<name>A0A1V0SF48_9VIRU</name>